<evidence type="ECO:0000256" key="1">
    <source>
        <dbReference type="ARBA" id="ARBA00014071"/>
    </source>
</evidence>
<name>A0A2S0NS45_9REOV</name>
<dbReference type="Pfam" id="PF01718">
    <property type="entry name" value="Orbi_NS1"/>
    <property type="match status" value="1"/>
</dbReference>
<sequence length="559" mass="64205">MERFLARFQISGDAAIAVKTFALVSDNWTCGHLRRDCFVRGQCARQFFNDCIERCADEGTLQEANALIKVAVKAISDREKLWLNLFRSLQYEDEGVSENSLNGVMARTRELYQQIGMLEEVKQLRLTRNPERVTLDDSSSFIHMTFLPIFMGHIVKPLSLMRYGQIGIVFFNTNRLDSVVPFDQDQFQREKMQLQNHIRQMLPICPTTGSRSRIYNTAFAPIEMAEHMQNKDFRLAVCKRLEMDFKYLHFLNTKFGARMILQRTALEPHGEDPGLTPYMAKSIRDGVEDSLIKTRIKCLGNKDWQTWAYPELLQRMCNHGRLCELQLIEYMQMNKTCQICFLAENNIDDEIVFVDTRTSELTGVDPVKFVKNVVHEDGNVKVPQIILTGNQILTKICDHWVTVHAYSGMEAFIITASCIHRSVRGTGLWINKDWQDAVALVGRVLFRFDSDAKSRTQIARLFCFICFGYMPLDNGRVVDWTELGCFLKIITGGEQNSVGKDLDAFTIMLEAIKSVMILSCQQNIVTVDLAEHPPDFHLKDVCFGIEAQMHNEHVRSYNS</sequence>
<proteinExistence type="predicted"/>
<dbReference type="InterPro" id="IPR002630">
    <property type="entry name" value="Orbi_NS1"/>
</dbReference>
<organism evidence="2">
    <name type="scientific">Changuinola virus</name>
    <dbReference type="NCBI Taxonomy" id="40052"/>
    <lineage>
        <taxon>Viruses</taxon>
        <taxon>Riboviria</taxon>
        <taxon>Orthornavirae</taxon>
        <taxon>Duplornaviricota</taxon>
        <taxon>Resentoviricetes</taxon>
        <taxon>Reovirales</taxon>
        <taxon>Sedoreoviridae</taxon>
        <taxon>Orbivirus</taxon>
        <taxon>Orbivirus changuinolaense</taxon>
    </lineage>
</organism>
<evidence type="ECO:0000313" key="2">
    <source>
        <dbReference type="EMBL" id="AVV63149.1"/>
    </source>
</evidence>
<reference evidence="2" key="2">
    <citation type="journal article" date="2020" name="Virus Genes">
        <title>Genomic characterization of Changuinola viruses from Panama: evidence for multiple genome segment reassortment.</title>
        <authorList>
            <person name="Phan T."/>
            <person name="Tesh R.B."/>
            <person name="Guzman H."/>
            <person name="Delwart E."/>
        </authorList>
    </citation>
    <scope>NUCLEOTIDE SEQUENCE</scope>
    <source>
        <strain evidence="2">V 91 E</strain>
    </source>
</reference>
<accession>A0A2S0NS45</accession>
<reference evidence="2" key="1">
    <citation type="submission" date="2017-03" db="EMBL/GenBank/DDBJ databases">
        <authorList>
            <person name="Phan T.G."/>
            <person name="Delwart E."/>
        </authorList>
    </citation>
    <scope>NUCLEOTIDE SEQUENCE</scope>
    <source>
        <strain evidence="2">V 91 E</strain>
    </source>
</reference>
<protein>
    <recommendedName>
        <fullName evidence="1">Non-structural protein NS1</fullName>
    </recommendedName>
</protein>
<dbReference type="EMBL" id="KY709314">
    <property type="protein sequence ID" value="AVV63149.1"/>
    <property type="molecule type" value="Genomic_RNA"/>
</dbReference>